<organism evidence="1">
    <name type="scientific">Melanopsichium pennsylvanicum 4</name>
    <dbReference type="NCBI Taxonomy" id="1398559"/>
    <lineage>
        <taxon>Eukaryota</taxon>
        <taxon>Fungi</taxon>
        <taxon>Dikarya</taxon>
        <taxon>Basidiomycota</taxon>
        <taxon>Ustilaginomycotina</taxon>
        <taxon>Ustilaginomycetes</taxon>
        <taxon>Ustilaginales</taxon>
        <taxon>Ustilaginaceae</taxon>
        <taxon>Melanopsichium</taxon>
    </lineage>
</organism>
<reference evidence="1" key="1">
    <citation type="journal article" date="2014" name="Genome Biol. Evol.">
        <title>Gene Loss Rather Than Gene Gain Is Associated with a Host Jump from Monocots to Dicots in the Smut Fungus Melanopsichium pennsylvanicum.</title>
        <authorList>
            <person name="Sharma R."/>
            <person name="Mishra B."/>
            <person name="Runge F."/>
            <person name="Thines M."/>
        </authorList>
    </citation>
    <scope>NUCLEOTIDE SEQUENCE</scope>
    <source>
        <strain evidence="1">4</strain>
    </source>
</reference>
<dbReference type="EMBL" id="HG529578">
    <property type="protein sequence ID" value="CDI53433.1"/>
    <property type="molecule type" value="Genomic_DNA"/>
</dbReference>
<evidence type="ECO:0000313" key="1">
    <source>
        <dbReference type="EMBL" id="CDI53433.1"/>
    </source>
</evidence>
<accession>A0A077R3K7</accession>
<protein>
    <submittedName>
        <fullName evidence="1">Uncharacterized protein</fullName>
    </submittedName>
</protein>
<proteinExistence type="predicted"/>
<sequence length="120" mass="13300">MKLAERHSSVDITATRRNLIKAWESDKVEWMATLTLQVDEVFVVVVVSDGGEEVLIQRFQYQACGQDLSGEAGEVQVCRMMCIERSETLQEGATAVSIAYGFTIAEWSGQAGTVRHKSTE</sequence>
<dbReference type="AlphaFoldDB" id="A0A077R3K7"/>
<name>A0A077R3K7_9BASI</name>